<dbReference type="Pfam" id="PF01844">
    <property type="entry name" value="HNH"/>
    <property type="match status" value="1"/>
</dbReference>
<dbReference type="GO" id="GO:0004519">
    <property type="term" value="F:endonuclease activity"/>
    <property type="evidence" value="ECO:0007669"/>
    <property type="project" value="UniProtKB-KW"/>
</dbReference>
<protein>
    <submittedName>
        <fullName evidence="2">HNH endonuclease</fullName>
    </submittedName>
</protein>
<organism evidence="2 3">
    <name type="scientific">Nocardioides mangrovi</name>
    <dbReference type="NCBI Taxonomy" id="2874580"/>
    <lineage>
        <taxon>Bacteria</taxon>
        <taxon>Bacillati</taxon>
        <taxon>Actinomycetota</taxon>
        <taxon>Actinomycetes</taxon>
        <taxon>Propionibacteriales</taxon>
        <taxon>Nocardioidaceae</taxon>
        <taxon>Nocardioides</taxon>
    </lineage>
</organism>
<keyword evidence="2" id="KW-0255">Endonuclease</keyword>
<comment type="caution">
    <text evidence="2">The sequence shown here is derived from an EMBL/GenBank/DDBJ whole genome shotgun (WGS) entry which is preliminary data.</text>
</comment>
<dbReference type="EMBL" id="JAIQZJ010000001">
    <property type="protein sequence ID" value="MBZ5736643.1"/>
    <property type="molecule type" value="Genomic_DNA"/>
</dbReference>
<dbReference type="InterPro" id="IPR002711">
    <property type="entry name" value="HNH"/>
</dbReference>
<accession>A0ABS7U6N5</accession>
<feature type="domain" description="HNH nuclease" evidence="1">
    <location>
        <begin position="322"/>
        <end position="374"/>
    </location>
</feature>
<gene>
    <name evidence="2" type="ORF">K8U61_00610</name>
</gene>
<proteinExistence type="predicted"/>
<dbReference type="CDD" id="cd00085">
    <property type="entry name" value="HNHc"/>
    <property type="match status" value="1"/>
</dbReference>
<name>A0ABS7U6N5_9ACTN</name>
<dbReference type="Proteomes" id="UP000780875">
    <property type="component" value="Unassembled WGS sequence"/>
</dbReference>
<dbReference type="InterPro" id="IPR003615">
    <property type="entry name" value="HNH_nuc"/>
</dbReference>
<dbReference type="Gene3D" id="1.10.30.50">
    <property type="match status" value="1"/>
</dbReference>
<keyword evidence="2" id="KW-0540">Nuclease</keyword>
<dbReference type="SMART" id="SM00507">
    <property type="entry name" value="HNHc"/>
    <property type="match status" value="1"/>
</dbReference>
<evidence type="ECO:0000313" key="3">
    <source>
        <dbReference type="Proteomes" id="UP000780875"/>
    </source>
</evidence>
<dbReference type="RefSeq" id="WP_224121017.1">
    <property type="nucleotide sequence ID" value="NZ_JAIQZJ010000001.1"/>
</dbReference>
<reference evidence="2 3" key="1">
    <citation type="submission" date="2021-09" db="EMBL/GenBank/DDBJ databases">
        <title>Whole genome sequence of Nocardioides sp. GBK3QG-3.</title>
        <authorList>
            <person name="Tuo L."/>
        </authorList>
    </citation>
    <scope>NUCLEOTIDE SEQUENCE [LARGE SCALE GENOMIC DNA]</scope>
    <source>
        <strain evidence="2 3">GBK3QG-3</strain>
    </source>
</reference>
<evidence type="ECO:0000259" key="1">
    <source>
        <dbReference type="SMART" id="SM00507"/>
    </source>
</evidence>
<sequence length="410" mass="45233">MTTVDSGHEQAQVADLDADALLSLCTDAEREVWVAELAKLRCVLQWAHAHPADPTEVARGRVEIAGGDGTPPVEEFTAEPLAAALGASPGSVRQLIADTLDLAHRHPRLWARVERLEVPVWRARRIVQATHHLPADHARLVDDLIAPKAAICGLVTIDKAIAQVTAQTDPTTQDTEEELARRHWDVRLFHGPSTGPGRWVGTSILEITGDTAVLTDLFETLNADAVAAGKAGDHDPIEVRRAKAVAGLGTFSGSRPRRTRLYVHADLADLTDETIGVGSVERLGPLTIARIREWVGHSAVTIVPVIRTDRDDAVERHDPPAWMRELVILRDRHCVFPGCQTDARSCDLDHVIPHEDGGPTSPSNLAALCRHHHRAKTRHRWRYQRRPDQSYLWTDAIGRQYVVDVTSERC</sequence>
<keyword evidence="3" id="KW-1185">Reference proteome</keyword>
<keyword evidence="2" id="KW-0378">Hydrolase</keyword>
<evidence type="ECO:0000313" key="2">
    <source>
        <dbReference type="EMBL" id="MBZ5736643.1"/>
    </source>
</evidence>